<keyword evidence="3 4" id="KW-0732">Signal</keyword>
<evidence type="ECO:0000256" key="1">
    <source>
        <dbReference type="ARBA" id="ARBA00008520"/>
    </source>
</evidence>
<dbReference type="EMBL" id="JACHVQ010000005">
    <property type="protein sequence ID" value="MBB2894353.1"/>
    <property type="molecule type" value="Genomic_DNA"/>
</dbReference>
<accession>A0A839NDE8</accession>
<comment type="similarity">
    <text evidence="1">Belongs to the bacterial solute-binding protein 1 family.</text>
</comment>
<gene>
    <name evidence="5" type="ORF">FHU39_004395</name>
</gene>
<sequence>MKRLRPPRRGIALAAAMLMATTGLAACGGSNSGSGTVHLTWYINPDVGNADASKGGQATLAKECSDASNGKYQIKVQLLPNSASDQRIQLLRRLAGGDKTMDLMSVDPAFVSEFAAAGYFAPVPQNMVATFKQDRVQSSIDASTYDGKLMSVPFWANTQLLWYKKSIAKSAGLDMSKPVTWDQLIKAAQKTKTQIGVQAALYEGYSVWINALVTGAGGKIVDNPNATYENLKMGLNTAAGKDAARIIHEVSSTGVGGPAMGSSTETESLNLFISKKGAFLVNWPYTYGAYTGKDKSDVAATMYPETVAGKASRPPYGGIQLAVGKDSQHSTLAYQAAACITNEKHQAQYMIASGNPASRKAVFSDSTTTFTPPGGKPTTVLQAFPNGIAAKIRESLDAAAARPLTPYWGDISTALQQKFSPPNAVNQNTPSKAQSFILNVLKGKALL</sequence>
<dbReference type="RefSeq" id="WP_183322808.1">
    <property type="nucleotide sequence ID" value="NZ_JACHVQ010000005.1"/>
</dbReference>
<evidence type="ECO:0000313" key="6">
    <source>
        <dbReference type="Proteomes" id="UP000559182"/>
    </source>
</evidence>
<evidence type="ECO:0000256" key="2">
    <source>
        <dbReference type="ARBA" id="ARBA00022448"/>
    </source>
</evidence>
<dbReference type="PANTHER" id="PTHR43649:SF34">
    <property type="entry name" value="ABC TRANSPORTER PERIPLASMIC-BINDING PROTEIN YCJN-RELATED"/>
    <property type="match status" value="1"/>
</dbReference>
<reference evidence="5 6" key="1">
    <citation type="submission" date="2020-08" db="EMBL/GenBank/DDBJ databases">
        <title>Sequencing the genomes of 1000 actinobacteria strains.</title>
        <authorList>
            <person name="Klenk H.-P."/>
        </authorList>
    </citation>
    <scope>NUCLEOTIDE SEQUENCE [LARGE SCALE GENOMIC DNA]</scope>
    <source>
        <strain evidence="5 6">DSM 105369</strain>
    </source>
</reference>
<dbReference type="AlphaFoldDB" id="A0A839NDE8"/>
<feature type="chain" id="PRO_5032502749" evidence="4">
    <location>
        <begin position="26"/>
        <end position="447"/>
    </location>
</feature>
<organism evidence="5 6">
    <name type="scientific">Flexivirga oryzae</name>
    <dbReference type="NCBI Taxonomy" id="1794944"/>
    <lineage>
        <taxon>Bacteria</taxon>
        <taxon>Bacillati</taxon>
        <taxon>Actinomycetota</taxon>
        <taxon>Actinomycetes</taxon>
        <taxon>Micrococcales</taxon>
        <taxon>Dermacoccaceae</taxon>
        <taxon>Flexivirga</taxon>
    </lineage>
</organism>
<dbReference type="PROSITE" id="PS51257">
    <property type="entry name" value="PROKAR_LIPOPROTEIN"/>
    <property type="match status" value="1"/>
</dbReference>
<dbReference type="PANTHER" id="PTHR43649">
    <property type="entry name" value="ARABINOSE-BINDING PROTEIN-RELATED"/>
    <property type="match status" value="1"/>
</dbReference>
<name>A0A839NDE8_9MICO</name>
<dbReference type="InterPro" id="IPR050490">
    <property type="entry name" value="Bact_solute-bd_prot1"/>
</dbReference>
<dbReference type="Pfam" id="PF01547">
    <property type="entry name" value="SBP_bac_1"/>
    <property type="match status" value="1"/>
</dbReference>
<proteinExistence type="inferred from homology"/>
<keyword evidence="6" id="KW-1185">Reference proteome</keyword>
<keyword evidence="5" id="KW-0762">Sugar transport</keyword>
<evidence type="ECO:0000256" key="4">
    <source>
        <dbReference type="SAM" id="SignalP"/>
    </source>
</evidence>
<protein>
    <submittedName>
        <fullName evidence="5">Multiple sugar transport system substrate-binding protein</fullName>
    </submittedName>
</protein>
<dbReference type="InterPro" id="IPR006059">
    <property type="entry name" value="SBP"/>
</dbReference>
<feature type="signal peptide" evidence="4">
    <location>
        <begin position="1"/>
        <end position="25"/>
    </location>
</feature>
<evidence type="ECO:0000313" key="5">
    <source>
        <dbReference type="EMBL" id="MBB2894353.1"/>
    </source>
</evidence>
<evidence type="ECO:0000256" key="3">
    <source>
        <dbReference type="ARBA" id="ARBA00022729"/>
    </source>
</evidence>
<dbReference type="SUPFAM" id="SSF53850">
    <property type="entry name" value="Periplasmic binding protein-like II"/>
    <property type="match status" value="1"/>
</dbReference>
<keyword evidence="2" id="KW-0813">Transport</keyword>
<dbReference type="Gene3D" id="3.40.190.10">
    <property type="entry name" value="Periplasmic binding protein-like II"/>
    <property type="match status" value="2"/>
</dbReference>
<comment type="caution">
    <text evidence="5">The sequence shown here is derived from an EMBL/GenBank/DDBJ whole genome shotgun (WGS) entry which is preliminary data.</text>
</comment>
<dbReference type="Proteomes" id="UP000559182">
    <property type="component" value="Unassembled WGS sequence"/>
</dbReference>